<dbReference type="InterPro" id="IPR002172">
    <property type="entry name" value="LDrepeatLR_classA_rpt"/>
</dbReference>
<dbReference type="Pfam" id="PF13385">
    <property type="entry name" value="Laminin_G_3"/>
    <property type="match status" value="1"/>
</dbReference>
<dbReference type="Gene3D" id="2.70.170.10">
    <property type="entry name" value="Neurotransmitter-gated ion-channel ligand-binding domain"/>
    <property type="match status" value="1"/>
</dbReference>
<dbReference type="Gene3D" id="1.20.58.390">
    <property type="entry name" value="Neurotransmitter-gated ion-channel transmembrane domain"/>
    <property type="match status" value="1"/>
</dbReference>
<dbReference type="SMART" id="SM00159">
    <property type="entry name" value="PTX"/>
    <property type="match status" value="1"/>
</dbReference>
<keyword evidence="3" id="KW-0813">Transport</keyword>
<dbReference type="InterPro" id="IPR018000">
    <property type="entry name" value="Neurotransmitter_ion_chnl_CS"/>
</dbReference>
<evidence type="ECO:0000256" key="11">
    <source>
        <dbReference type="ARBA" id="ARBA00023303"/>
    </source>
</evidence>
<evidence type="ECO:0000256" key="8">
    <source>
        <dbReference type="ARBA" id="ARBA00023065"/>
    </source>
</evidence>
<feature type="transmembrane region" description="Helical" evidence="13">
    <location>
        <begin position="779"/>
        <end position="798"/>
    </location>
</feature>
<evidence type="ECO:0000313" key="17">
    <source>
        <dbReference type="Proteomes" id="UP000747542"/>
    </source>
</evidence>
<keyword evidence="10 12" id="KW-1015">Disulfide bond</keyword>
<dbReference type="SMART" id="SM00192">
    <property type="entry name" value="LDLa"/>
    <property type="match status" value="1"/>
</dbReference>
<dbReference type="InterPro" id="IPR001759">
    <property type="entry name" value="PTX_dom"/>
</dbReference>
<name>A0A8J5MS56_HOMAM</name>
<gene>
    <name evidence="16" type="primary">Glra2-L4</name>
    <name evidence="16" type="ORF">Hamer_G019697</name>
</gene>
<dbReference type="PANTHER" id="PTHR18945">
    <property type="entry name" value="NEUROTRANSMITTER GATED ION CHANNEL"/>
    <property type="match status" value="1"/>
</dbReference>
<evidence type="ECO:0000256" key="2">
    <source>
        <dbReference type="ARBA" id="ARBA00004236"/>
    </source>
</evidence>
<dbReference type="InterPro" id="IPR036055">
    <property type="entry name" value="LDL_receptor-like_sf"/>
</dbReference>
<proteinExistence type="predicted"/>
<evidence type="ECO:0000256" key="6">
    <source>
        <dbReference type="ARBA" id="ARBA00022729"/>
    </source>
</evidence>
<feature type="disulfide bond" evidence="12">
    <location>
        <begin position="478"/>
        <end position="493"/>
    </location>
</feature>
<evidence type="ECO:0000256" key="1">
    <source>
        <dbReference type="ARBA" id="ARBA00004141"/>
    </source>
</evidence>
<comment type="subcellular location">
    <subcellularLocation>
        <location evidence="2">Cell membrane</location>
    </subcellularLocation>
    <subcellularLocation>
        <location evidence="1">Membrane</location>
        <topology evidence="1">Multi-pass membrane protein</topology>
    </subcellularLocation>
</comment>
<dbReference type="Pfam" id="PF00057">
    <property type="entry name" value="Ldl_recept_a"/>
    <property type="match status" value="1"/>
</dbReference>
<dbReference type="InterPro" id="IPR006028">
    <property type="entry name" value="GABAA/Glycine_rcpt"/>
</dbReference>
<evidence type="ECO:0000256" key="14">
    <source>
        <dbReference type="SAM" id="SignalP"/>
    </source>
</evidence>
<dbReference type="InterPro" id="IPR036734">
    <property type="entry name" value="Neur_chan_lig-bd_sf"/>
</dbReference>
<feature type="signal peptide" evidence="14">
    <location>
        <begin position="1"/>
        <end position="24"/>
    </location>
</feature>
<dbReference type="InterPro" id="IPR006201">
    <property type="entry name" value="Neur_channel"/>
</dbReference>
<organism evidence="16 17">
    <name type="scientific">Homarus americanus</name>
    <name type="common">American lobster</name>
    <dbReference type="NCBI Taxonomy" id="6706"/>
    <lineage>
        <taxon>Eukaryota</taxon>
        <taxon>Metazoa</taxon>
        <taxon>Ecdysozoa</taxon>
        <taxon>Arthropoda</taxon>
        <taxon>Crustacea</taxon>
        <taxon>Multicrustacea</taxon>
        <taxon>Malacostraca</taxon>
        <taxon>Eumalacostraca</taxon>
        <taxon>Eucarida</taxon>
        <taxon>Decapoda</taxon>
        <taxon>Pleocyemata</taxon>
        <taxon>Astacidea</taxon>
        <taxon>Nephropoidea</taxon>
        <taxon>Nephropidae</taxon>
        <taxon>Homarus</taxon>
    </lineage>
</organism>
<feature type="chain" id="PRO_5035206353" evidence="14">
    <location>
        <begin position="25"/>
        <end position="908"/>
    </location>
</feature>
<feature type="disulfide bond" evidence="12">
    <location>
        <begin position="466"/>
        <end position="484"/>
    </location>
</feature>
<dbReference type="GO" id="GO:0004888">
    <property type="term" value="F:transmembrane signaling receptor activity"/>
    <property type="evidence" value="ECO:0007669"/>
    <property type="project" value="InterPro"/>
</dbReference>
<dbReference type="SUPFAM" id="SSF57424">
    <property type="entry name" value="LDL receptor-like module"/>
    <property type="match status" value="1"/>
</dbReference>
<evidence type="ECO:0000256" key="5">
    <source>
        <dbReference type="ARBA" id="ARBA00022692"/>
    </source>
</evidence>
<dbReference type="PROSITE" id="PS01209">
    <property type="entry name" value="LDLRA_1"/>
    <property type="match status" value="1"/>
</dbReference>
<comment type="caution">
    <text evidence="16">The sequence shown here is derived from an EMBL/GenBank/DDBJ whole genome shotgun (WGS) entry which is preliminary data.</text>
</comment>
<evidence type="ECO:0000313" key="16">
    <source>
        <dbReference type="EMBL" id="KAG7161497.1"/>
    </source>
</evidence>
<evidence type="ECO:0000256" key="12">
    <source>
        <dbReference type="PROSITE-ProRule" id="PRU00124"/>
    </source>
</evidence>
<keyword evidence="11" id="KW-0407">Ion channel</keyword>
<dbReference type="Gene3D" id="4.10.400.10">
    <property type="entry name" value="Low-density Lipoprotein Receptor"/>
    <property type="match status" value="1"/>
</dbReference>
<evidence type="ECO:0000256" key="4">
    <source>
        <dbReference type="ARBA" id="ARBA00022475"/>
    </source>
</evidence>
<dbReference type="GO" id="GO:0005886">
    <property type="term" value="C:plasma membrane"/>
    <property type="evidence" value="ECO:0007669"/>
    <property type="project" value="UniProtKB-SubCell"/>
</dbReference>
<evidence type="ECO:0000256" key="7">
    <source>
        <dbReference type="ARBA" id="ARBA00022989"/>
    </source>
</evidence>
<dbReference type="EMBL" id="JAHLQT010029207">
    <property type="protein sequence ID" value="KAG7161497.1"/>
    <property type="molecule type" value="Genomic_DNA"/>
</dbReference>
<dbReference type="Gene3D" id="2.60.120.200">
    <property type="match status" value="1"/>
</dbReference>
<dbReference type="PROSITE" id="PS00236">
    <property type="entry name" value="NEUROTR_ION_CHANNEL"/>
    <property type="match status" value="1"/>
</dbReference>
<dbReference type="CDD" id="cd00112">
    <property type="entry name" value="LDLa"/>
    <property type="match status" value="1"/>
</dbReference>
<dbReference type="SUPFAM" id="SSF63712">
    <property type="entry name" value="Nicotinic receptor ligand binding domain-like"/>
    <property type="match status" value="1"/>
</dbReference>
<dbReference type="InterPro" id="IPR006202">
    <property type="entry name" value="Neur_chan_lig-bd"/>
</dbReference>
<keyword evidence="8" id="KW-0406">Ion transport</keyword>
<feature type="transmembrane region" description="Helical" evidence="13">
    <location>
        <begin position="745"/>
        <end position="764"/>
    </location>
</feature>
<evidence type="ECO:0000256" key="9">
    <source>
        <dbReference type="ARBA" id="ARBA00023136"/>
    </source>
</evidence>
<feature type="disulfide bond" evidence="12">
    <location>
        <begin position="459"/>
        <end position="471"/>
    </location>
</feature>
<protein>
    <submittedName>
        <fullName evidence="16">Glycine receptor subunit alpha-2-like 4</fullName>
    </submittedName>
</protein>
<feature type="transmembrane region" description="Helical" evidence="13">
    <location>
        <begin position="885"/>
        <end position="907"/>
    </location>
</feature>
<feature type="domain" description="Pentraxin (PTX)" evidence="15">
    <location>
        <begin position="46"/>
        <end position="245"/>
    </location>
</feature>
<evidence type="ECO:0000259" key="15">
    <source>
        <dbReference type="SMART" id="SM00159"/>
    </source>
</evidence>
<keyword evidence="6 14" id="KW-0732">Signal</keyword>
<keyword evidence="17" id="KW-1185">Reference proteome</keyword>
<dbReference type="Proteomes" id="UP000747542">
    <property type="component" value="Unassembled WGS sequence"/>
</dbReference>
<dbReference type="InterPro" id="IPR023415">
    <property type="entry name" value="LDLR_class-A_CS"/>
</dbReference>
<dbReference type="SUPFAM" id="SSF49899">
    <property type="entry name" value="Concanavalin A-like lectins/glucanases"/>
    <property type="match status" value="1"/>
</dbReference>
<evidence type="ECO:0000256" key="3">
    <source>
        <dbReference type="ARBA" id="ARBA00022448"/>
    </source>
</evidence>
<sequence length="908" mass="103630">MVVVGQRSVLAVLVIIMTARITSSQKGGGTEQAFTFSKLYDSSHKGGGGTIRVLSFNMDGAQRDNTWIKYGESVRMAEDYTLCVRFNIWVFRLLTAVIYFLATQDYDEDPISFEVYFEKIRTKYGGYGRFYSLPANLATNKWYHYCQVRDVSGGEGRVYLDGDLIVREEVAFVTDTNTRDVVIGQDEYQLPYSLSGMLSQVNVWGRVLTHDEILSVSRCEVDLEGDVVTWSNQWQMEQVEEQEVPLQELCASVSRGFLTVPLPLLRFPDAVHVCRGLRGFIRVPTKREEIVKEISYFQGAEECDRQWAGVTDEAQEGSELLFRENNPDGDKYQNCIRLHVKGLEDTSCEKHSCSACHTPAGTTWTLRGICEEEKRMYYFDLVGKPLGFRGYGEYAVKEIMTGEDVIGWLWYNTITNTTMATLHNRQKDRTYPIGRLTWETKEDICEQPPGQRLLTFSSCSSTEFTCSDGSCVPFASRCDLKFDCGDKTDESFCDIVNFPDDYRSKLPPRPASDRALAISVNVTMDTLNVDTTTMMLTVSYNLRITWYDNRLTYNNLKHLTRLNTVSQEQVDQLWRPTIGFINTDDIQNTIVDSDAITTINRGDTHYLPDLSNPYEVEIYQGNTNPVSTTRKYNTVFTCFFDLILYPFDIQNCYMNFQIISASSEYLIFNLTDSFVEYLGPKMLVEYSIGTIDLDVNNASQYSVSQVRVELIRRYGYAMLNIYIPSLTLLIISYVTLLFRPSIFEVRVMTALTSLLVLATLFTQVSTSLPKTSYFKMVDIWLLFCIVLIFLIIIWHTVIDLHVEYKDGFGFGINTYTNSNKPPETWADSPSSGSVSNVTSIKVRPVSSARTLDVDKKKKLLFCGKLARVEFNLQFYIKTSKISMSVIFITFNLIYWGTLTVGSGLVYFY</sequence>
<dbReference type="SUPFAM" id="SSF90112">
    <property type="entry name" value="Neurotransmitter-gated ion-channel transmembrane pore"/>
    <property type="match status" value="1"/>
</dbReference>
<feature type="transmembrane region" description="Helical" evidence="13">
    <location>
        <begin position="714"/>
        <end position="738"/>
    </location>
</feature>
<dbReference type="PRINTS" id="PR00253">
    <property type="entry name" value="GABAARECEPTR"/>
</dbReference>
<dbReference type="AlphaFoldDB" id="A0A8J5MS56"/>
<keyword evidence="16" id="KW-0675">Receptor</keyword>
<dbReference type="GO" id="GO:0005230">
    <property type="term" value="F:extracellular ligand-gated monoatomic ion channel activity"/>
    <property type="evidence" value="ECO:0007669"/>
    <property type="project" value="InterPro"/>
</dbReference>
<keyword evidence="5 13" id="KW-0812">Transmembrane</keyword>
<reference evidence="16" key="1">
    <citation type="journal article" date="2021" name="Sci. Adv.">
        <title>The American lobster genome reveals insights on longevity, neural, and immune adaptations.</title>
        <authorList>
            <person name="Polinski J.M."/>
            <person name="Zimin A.V."/>
            <person name="Clark K.F."/>
            <person name="Kohn A.B."/>
            <person name="Sadowski N."/>
            <person name="Timp W."/>
            <person name="Ptitsyn A."/>
            <person name="Khanna P."/>
            <person name="Romanova D.Y."/>
            <person name="Williams P."/>
            <person name="Greenwood S.J."/>
            <person name="Moroz L.L."/>
            <person name="Walt D.R."/>
            <person name="Bodnar A.G."/>
        </authorList>
    </citation>
    <scope>NUCLEOTIDE SEQUENCE</scope>
    <source>
        <strain evidence="16">GMGI-L3</strain>
    </source>
</reference>
<keyword evidence="4" id="KW-1003">Cell membrane</keyword>
<dbReference type="Pfam" id="PF02931">
    <property type="entry name" value="Neur_chan_LBD"/>
    <property type="match status" value="1"/>
</dbReference>
<keyword evidence="9 13" id="KW-0472">Membrane</keyword>
<keyword evidence="7 13" id="KW-1133">Transmembrane helix</keyword>
<dbReference type="InterPro" id="IPR036719">
    <property type="entry name" value="Neuro-gated_channel_TM_sf"/>
</dbReference>
<accession>A0A8J5MS56</accession>
<evidence type="ECO:0000256" key="10">
    <source>
        <dbReference type="ARBA" id="ARBA00023157"/>
    </source>
</evidence>
<dbReference type="InterPro" id="IPR038050">
    <property type="entry name" value="Neuro_actylchol_rec"/>
</dbReference>
<dbReference type="PROSITE" id="PS50068">
    <property type="entry name" value="LDLRA_2"/>
    <property type="match status" value="1"/>
</dbReference>
<evidence type="ECO:0000256" key="13">
    <source>
        <dbReference type="SAM" id="Phobius"/>
    </source>
</evidence>
<dbReference type="InterPro" id="IPR013320">
    <property type="entry name" value="ConA-like_dom_sf"/>
</dbReference>